<feature type="transmembrane region" description="Helical" evidence="6">
    <location>
        <begin position="180"/>
        <end position="199"/>
    </location>
</feature>
<evidence type="ECO:0000313" key="7">
    <source>
        <dbReference type="EMBL" id="CAA2978820.1"/>
    </source>
</evidence>
<sequence>MESEEPLLEENRECKSVLNTWGAFGRELNRVSNIAFPMIVVTLSQYMLRVVALMMLGHLGELELSSASIATSFTNVTGFSVIFGMACALETLCGQAYGAEQFIRVGTFTYGSIICLLLVCLPISVLWIYTDKLLILIGQDPLISAEAGKFSMWLIPSLFPYAILQSLVRYLQTQSLILPMLWSSLASLCFHLPLCWALILKLKLGNAGASLSICLSYVLNVILLGLYVKYSSVCKKTHASFSKDVFLTMREFFQYAIPSAVMVCLEWWSFEVVILLGGLLPNPELETSVLSVCLTITSLHYLVQYSIGAAASTRVSNELGAGKPGAARVAVLAVLVLSVSEFVIASTIIFFCRYILGYAFSNEMDVVNYVKDMTPFFCVSIIMDSLQAVLSGVARGCGWQHIGAYVNLGAYYIVGIPVALLLGFVLHFKGEGLWSGLVAGATVQSLLLALITCLTNWEKQATEARGRIFDGKIPTHDELI</sequence>
<evidence type="ECO:0000256" key="5">
    <source>
        <dbReference type="ARBA" id="ARBA00023136"/>
    </source>
</evidence>
<dbReference type="InterPro" id="IPR045069">
    <property type="entry name" value="MATE_euk"/>
</dbReference>
<dbReference type="Gramene" id="OE9A066666T1">
    <property type="protein sequence ID" value="OE9A066666C1"/>
    <property type="gene ID" value="OE9A066666"/>
</dbReference>
<keyword evidence="3 6" id="KW-0812">Transmembrane</keyword>
<keyword evidence="5 6" id="KW-0472">Membrane</keyword>
<evidence type="ECO:0000256" key="3">
    <source>
        <dbReference type="ARBA" id="ARBA00022692"/>
    </source>
</evidence>
<dbReference type="InterPro" id="IPR002528">
    <property type="entry name" value="MATE_fam"/>
</dbReference>
<comment type="subcellular location">
    <subcellularLocation>
        <location evidence="1">Membrane</location>
        <topology evidence="1">Multi-pass membrane protein</topology>
    </subcellularLocation>
</comment>
<proteinExistence type="inferred from homology"/>
<feature type="transmembrane region" description="Helical" evidence="6">
    <location>
        <begin position="205"/>
        <end position="228"/>
    </location>
</feature>
<feature type="transmembrane region" description="Helical" evidence="6">
    <location>
        <begin position="409"/>
        <end position="428"/>
    </location>
</feature>
<evidence type="ECO:0000256" key="4">
    <source>
        <dbReference type="ARBA" id="ARBA00022989"/>
    </source>
</evidence>
<dbReference type="OrthoDB" id="2126698at2759"/>
<keyword evidence="4 6" id="KW-1133">Transmembrane helix</keyword>
<feature type="transmembrane region" description="Helical" evidence="6">
    <location>
        <begin position="288"/>
        <end position="308"/>
    </location>
</feature>
<comment type="similarity">
    <text evidence="2 6">Belongs to the multi antimicrobial extrusion (MATE) (TC 2.A.66.1) family.</text>
</comment>
<dbReference type="CDD" id="cd13132">
    <property type="entry name" value="MATE_eukaryotic"/>
    <property type="match status" value="1"/>
</dbReference>
<evidence type="ECO:0000256" key="6">
    <source>
        <dbReference type="RuleBase" id="RU004914"/>
    </source>
</evidence>
<dbReference type="NCBIfam" id="TIGR00797">
    <property type="entry name" value="matE"/>
    <property type="match status" value="1"/>
</dbReference>
<evidence type="ECO:0000256" key="1">
    <source>
        <dbReference type="ARBA" id="ARBA00004141"/>
    </source>
</evidence>
<feature type="transmembrane region" description="Helical" evidence="6">
    <location>
        <begin position="329"/>
        <end position="356"/>
    </location>
</feature>
<feature type="transmembrane region" description="Helical" evidence="6">
    <location>
        <begin position="150"/>
        <end position="168"/>
    </location>
</feature>
<dbReference type="Proteomes" id="UP000594638">
    <property type="component" value="Unassembled WGS sequence"/>
</dbReference>
<dbReference type="AlphaFoldDB" id="A0A8S0RHP7"/>
<feature type="transmembrane region" description="Helical" evidence="6">
    <location>
        <begin position="434"/>
        <end position="457"/>
    </location>
</feature>
<protein>
    <recommendedName>
        <fullName evidence="6">Protein DETOXIFICATION</fullName>
    </recommendedName>
    <alternativeName>
        <fullName evidence="6">Multidrug and toxic compound extrusion protein</fullName>
    </alternativeName>
</protein>
<name>A0A8S0RHP7_OLEEU</name>
<feature type="transmembrane region" description="Helical" evidence="6">
    <location>
        <begin position="110"/>
        <end position="130"/>
    </location>
</feature>
<dbReference type="EMBL" id="CACTIH010003622">
    <property type="protein sequence ID" value="CAA2978820.1"/>
    <property type="molecule type" value="Genomic_DNA"/>
</dbReference>
<organism evidence="7 8">
    <name type="scientific">Olea europaea subsp. europaea</name>
    <dbReference type="NCBI Taxonomy" id="158383"/>
    <lineage>
        <taxon>Eukaryota</taxon>
        <taxon>Viridiplantae</taxon>
        <taxon>Streptophyta</taxon>
        <taxon>Embryophyta</taxon>
        <taxon>Tracheophyta</taxon>
        <taxon>Spermatophyta</taxon>
        <taxon>Magnoliopsida</taxon>
        <taxon>eudicotyledons</taxon>
        <taxon>Gunneridae</taxon>
        <taxon>Pentapetalae</taxon>
        <taxon>asterids</taxon>
        <taxon>lamiids</taxon>
        <taxon>Lamiales</taxon>
        <taxon>Oleaceae</taxon>
        <taxon>Oleeae</taxon>
        <taxon>Olea</taxon>
    </lineage>
</organism>
<dbReference type="Pfam" id="PF01554">
    <property type="entry name" value="MatE"/>
    <property type="match status" value="2"/>
</dbReference>
<dbReference type="GO" id="GO:0015297">
    <property type="term" value="F:antiporter activity"/>
    <property type="evidence" value="ECO:0007669"/>
    <property type="project" value="InterPro"/>
</dbReference>
<feature type="transmembrane region" description="Helical" evidence="6">
    <location>
        <begin position="376"/>
        <end position="397"/>
    </location>
</feature>
<keyword evidence="8" id="KW-1185">Reference proteome</keyword>
<dbReference type="GO" id="GO:1990961">
    <property type="term" value="P:xenobiotic detoxification by transmembrane export across the plasma membrane"/>
    <property type="evidence" value="ECO:0007669"/>
    <property type="project" value="InterPro"/>
</dbReference>
<gene>
    <name evidence="7" type="ORF">OLEA9_A066666</name>
</gene>
<evidence type="ECO:0000313" key="8">
    <source>
        <dbReference type="Proteomes" id="UP000594638"/>
    </source>
</evidence>
<accession>A0A8S0RHP7</accession>
<reference evidence="7 8" key="1">
    <citation type="submission" date="2019-12" db="EMBL/GenBank/DDBJ databases">
        <authorList>
            <person name="Alioto T."/>
            <person name="Alioto T."/>
            <person name="Gomez Garrido J."/>
        </authorList>
    </citation>
    <scope>NUCLEOTIDE SEQUENCE [LARGE SCALE GENOMIC DNA]</scope>
</reference>
<feature type="transmembrane region" description="Helical" evidence="6">
    <location>
        <begin position="252"/>
        <end position="276"/>
    </location>
</feature>
<comment type="caution">
    <text evidence="7">The sequence shown here is derived from an EMBL/GenBank/DDBJ whole genome shotgun (WGS) entry which is preliminary data.</text>
</comment>
<evidence type="ECO:0000256" key="2">
    <source>
        <dbReference type="ARBA" id="ARBA00010199"/>
    </source>
</evidence>
<dbReference type="GO" id="GO:0016020">
    <property type="term" value="C:membrane"/>
    <property type="evidence" value="ECO:0007669"/>
    <property type="project" value="UniProtKB-SubCell"/>
</dbReference>
<feature type="transmembrane region" description="Helical" evidence="6">
    <location>
        <begin position="76"/>
        <end position="98"/>
    </location>
</feature>
<feature type="transmembrane region" description="Helical" evidence="6">
    <location>
        <begin position="34"/>
        <end position="56"/>
    </location>
</feature>
<dbReference type="GO" id="GO:0042910">
    <property type="term" value="F:xenobiotic transmembrane transporter activity"/>
    <property type="evidence" value="ECO:0007669"/>
    <property type="project" value="InterPro"/>
</dbReference>
<dbReference type="PANTHER" id="PTHR11206">
    <property type="entry name" value="MULTIDRUG RESISTANCE PROTEIN"/>
    <property type="match status" value="1"/>
</dbReference>